<feature type="compositionally biased region" description="Basic and acidic residues" evidence="1">
    <location>
        <begin position="314"/>
        <end position="350"/>
    </location>
</feature>
<feature type="region of interest" description="Disordered" evidence="1">
    <location>
        <begin position="255"/>
        <end position="283"/>
    </location>
</feature>
<dbReference type="EMBL" id="PGOL01001337">
    <property type="protein sequence ID" value="PKI58838.1"/>
    <property type="molecule type" value="Genomic_DNA"/>
</dbReference>
<reference evidence="2 3" key="1">
    <citation type="submission" date="2017-11" db="EMBL/GenBank/DDBJ databases">
        <title>De-novo sequencing of pomegranate (Punica granatum L.) genome.</title>
        <authorList>
            <person name="Akparov Z."/>
            <person name="Amiraslanov A."/>
            <person name="Hajiyeva S."/>
            <person name="Abbasov M."/>
            <person name="Kaur K."/>
            <person name="Hamwieh A."/>
            <person name="Solovyev V."/>
            <person name="Salamov A."/>
            <person name="Braich B."/>
            <person name="Kosarev P."/>
            <person name="Mahmoud A."/>
            <person name="Hajiyev E."/>
            <person name="Babayeva S."/>
            <person name="Izzatullayeva V."/>
            <person name="Mammadov A."/>
            <person name="Mammadov A."/>
            <person name="Sharifova S."/>
            <person name="Ojaghi J."/>
            <person name="Eynullazada K."/>
            <person name="Bayramov B."/>
            <person name="Abdulazimova A."/>
            <person name="Shahmuradov I."/>
        </authorList>
    </citation>
    <scope>NUCLEOTIDE SEQUENCE [LARGE SCALE GENOMIC DNA]</scope>
    <source>
        <strain evidence="3">cv. AG2017</strain>
        <tissue evidence="2">Leaf</tissue>
    </source>
</reference>
<accession>A0A2I0JRB3</accession>
<gene>
    <name evidence="2" type="ORF">CRG98_020737</name>
</gene>
<dbReference type="Proteomes" id="UP000233551">
    <property type="component" value="Unassembled WGS sequence"/>
</dbReference>
<organism evidence="2 3">
    <name type="scientific">Punica granatum</name>
    <name type="common">Pomegranate</name>
    <dbReference type="NCBI Taxonomy" id="22663"/>
    <lineage>
        <taxon>Eukaryota</taxon>
        <taxon>Viridiplantae</taxon>
        <taxon>Streptophyta</taxon>
        <taxon>Embryophyta</taxon>
        <taxon>Tracheophyta</taxon>
        <taxon>Spermatophyta</taxon>
        <taxon>Magnoliopsida</taxon>
        <taxon>eudicotyledons</taxon>
        <taxon>Gunneridae</taxon>
        <taxon>Pentapetalae</taxon>
        <taxon>rosids</taxon>
        <taxon>malvids</taxon>
        <taxon>Myrtales</taxon>
        <taxon>Lythraceae</taxon>
        <taxon>Punica</taxon>
    </lineage>
</organism>
<feature type="region of interest" description="Disordered" evidence="1">
    <location>
        <begin position="314"/>
        <end position="357"/>
    </location>
</feature>
<proteinExistence type="predicted"/>
<sequence>MNTDIEVWEMTELGIKYEMIAMSVEAYKKDYDDDATDAIDGVVPDSAVAMDSGVAMDGGVAGEGGIVVDNEDKDEDDDDTQYYPPEEEENLMKEINTKFGIIVSKSTCYKARAHARELIRGSIEDHYYLLAVSKLIIDMLEDIRIAIMSKIVEKRDKCLASTDEIYPRRLKLEQTCAYESTVDVEDRPNCCDESINGVCASMWVDLCLCLCLSLSELLYLCPNPSVFVRGLVPLSELLSLSLIYRYNAWTARERASSIKPRTPSEPSLSYRKTLPSKRLPNLSSTTHQANTILNRSMQPHLNCKSPLQFSVEKKQRGIESDLQKGQSERQKKEGKCGNGQEGRRWGEKRQTWQMGGPHAGTCKQRYEFNVPHVSFRQFWTES</sequence>
<name>A0A2I0JRB3_PUNGR</name>
<comment type="caution">
    <text evidence="2">The sequence shown here is derived from an EMBL/GenBank/DDBJ whole genome shotgun (WGS) entry which is preliminary data.</text>
</comment>
<evidence type="ECO:0000256" key="1">
    <source>
        <dbReference type="SAM" id="MobiDB-lite"/>
    </source>
</evidence>
<evidence type="ECO:0000313" key="3">
    <source>
        <dbReference type="Proteomes" id="UP000233551"/>
    </source>
</evidence>
<keyword evidence="3" id="KW-1185">Reference proteome</keyword>
<evidence type="ECO:0000313" key="2">
    <source>
        <dbReference type="EMBL" id="PKI58838.1"/>
    </source>
</evidence>
<dbReference type="AlphaFoldDB" id="A0A2I0JRB3"/>
<protein>
    <submittedName>
        <fullName evidence="2">Uncharacterized protein</fullName>
    </submittedName>
</protein>